<organism evidence="2 3">
    <name type="scientific">Myotis myotis</name>
    <name type="common">Greater mouse-eared bat</name>
    <name type="synonym">Vespertilio myotis</name>
    <dbReference type="NCBI Taxonomy" id="51298"/>
    <lineage>
        <taxon>Eukaryota</taxon>
        <taxon>Metazoa</taxon>
        <taxon>Chordata</taxon>
        <taxon>Craniata</taxon>
        <taxon>Vertebrata</taxon>
        <taxon>Euteleostomi</taxon>
        <taxon>Mammalia</taxon>
        <taxon>Eutheria</taxon>
        <taxon>Laurasiatheria</taxon>
        <taxon>Chiroptera</taxon>
        <taxon>Yangochiroptera</taxon>
        <taxon>Vespertilionidae</taxon>
        <taxon>Myotis</taxon>
    </lineage>
</organism>
<feature type="region of interest" description="Disordered" evidence="1">
    <location>
        <begin position="112"/>
        <end position="140"/>
    </location>
</feature>
<dbReference type="AlphaFoldDB" id="A0A7J7Z552"/>
<proteinExistence type="predicted"/>
<reference evidence="2 3" key="1">
    <citation type="journal article" date="2020" name="Nature">
        <title>Six reference-quality genomes reveal evolution of bat adaptations.</title>
        <authorList>
            <person name="Jebb D."/>
            <person name="Huang Z."/>
            <person name="Pippel M."/>
            <person name="Hughes G.M."/>
            <person name="Lavrichenko K."/>
            <person name="Devanna P."/>
            <person name="Winkler S."/>
            <person name="Jermiin L.S."/>
            <person name="Skirmuntt E.C."/>
            <person name="Katzourakis A."/>
            <person name="Burkitt-Gray L."/>
            <person name="Ray D.A."/>
            <person name="Sullivan K.A.M."/>
            <person name="Roscito J.G."/>
            <person name="Kirilenko B.M."/>
            <person name="Davalos L.M."/>
            <person name="Corthals A.P."/>
            <person name="Power M.L."/>
            <person name="Jones G."/>
            <person name="Ransome R.D."/>
            <person name="Dechmann D.K.N."/>
            <person name="Locatelli A.G."/>
            <person name="Puechmaille S.J."/>
            <person name="Fedrigo O."/>
            <person name="Jarvis E.D."/>
            <person name="Hiller M."/>
            <person name="Vernes S.C."/>
            <person name="Myers E.W."/>
            <person name="Teeling E.C."/>
        </authorList>
    </citation>
    <scope>NUCLEOTIDE SEQUENCE [LARGE SCALE GENOMIC DNA]</scope>
    <source>
        <strain evidence="2">MMyoMyo1</strain>
        <tissue evidence="2">Flight muscle</tissue>
    </source>
</reference>
<comment type="caution">
    <text evidence="2">The sequence shown here is derived from an EMBL/GenBank/DDBJ whole genome shotgun (WGS) entry which is preliminary data.</text>
</comment>
<gene>
    <name evidence="2" type="ORF">mMyoMyo1_010699</name>
</gene>
<sequence length="159" mass="16686">MCVCPQTLGGSSRVGRRTAVYSRQVSSVQESQEWKPAHNSCHRAPSFSHRTRPCFSSSGHQGAAKCWCDSPAQPRWRAESLGTCSGGQGGRDGAFWGKGVCRILTPLGGSAEDGRAKIPGASPGDTGGGKHAPGISVEVPNLHTPERISWSVFPSAGDL</sequence>
<dbReference type="EMBL" id="JABWUV010000003">
    <property type="protein sequence ID" value="KAF6369352.1"/>
    <property type="molecule type" value="Genomic_DNA"/>
</dbReference>
<dbReference type="Proteomes" id="UP000527355">
    <property type="component" value="Unassembled WGS sequence"/>
</dbReference>
<evidence type="ECO:0000256" key="1">
    <source>
        <dbReference type="SAM" id="MobiDB-lite"/>
    </source>
</evidence>
<keyword evidence="3" id="KW-1185">Reference proteome</keyword>
<accession>A0A7J7Z552</accession>
<evidence type="ECO:0000313" key="3">
    <source>
        <dbReference type="Proteomes" id="UP000527355"/>
    </source>
</evidence>
<protein>
    <submittedName>
        <fullName evidence="2">Uncharacterized protein</fullName>
    </submittedName>
</protein>
<evidence type="ECO:0000313" key="2">
    <source>
        <dbReference type="EMBL" id="KAF6369352.1"/>
    </source>
</evidence>
<name>A0A7J7Z552_MYOMY</name>